<dbReference type="SUPFAM" id="SSF56112">
    <property type="entry name" value="Protein kinase-like (PK-like)"/>
    <property type="match status" value="1"/>
</dbReference>
<gene>
    <name evidence="3" type="ORF">B296_00003908</name>
</gene>
<dbReference type="Gene3D" id="3.30.200.20">
    <property type="entry name" value="Phosphorylase Kinase, domain 1"/>
    <property type="match status" value="1"/>
</dbReference>
<evidence type="ECO:0000313" key="3">
    <source>
        <dbReference type="EMBL" id="RRT83029.1"/>
    </source>
</evidence>
<dbReference type="InterPro" id="IPR017941">
    <property type="entry name" value="Rieske_2Fe-2S"/>
</dbReference>
<organism evidence="3 4">
    <name type="scientific">Ensete ventricosum</name>
    <name type="common">Abyssinian banana</name>
    <name type="synonym">Musa ensete</name>
    <dbReference type="NCBI Taxonomy" id="4639"/>
    <lineage>
        <taxon>Eukaryota</taxon>
        <taxon>Viridiplantae</taxon>
        <taxon>Streptophyta</taxon>
        <taxon>Embryophyta</taxon>
        <taxon>Tracheophyta</taxon>
        <taxon>Spermatophyta</taxon>
        <taxon>Magnoliopsida</taxon>
        <taxon>Liliopsida</taxon>
        <taxon>Zingiberales</taxon>
        <taxon>Musaceae</taxon>
        <taxon>Ensete</taxon>
    </lineage>
</organism>
<evidence type="ECO:0000259" key="2">
    <source>
        <dbReference type="PROSITE" id="PS51296"/>
    </source>
</evidence>
<dbReference type="GO" id="GO:0005737">
    <property type="term" value="C:cytoplasm"/>
    <property type="evidence" value="ECO:0007669"/>
    <property type="project" value="TreeGrafter"/>
</dbReference>
<dbReference type="Gene3D" id="3.90.1200.10">
    <property type="match status" value="1"/>
</dbReference>
<dbReference type="GO" id="GO:0004305">
    <property type="term" value="F:ethanolamine kinase activity"/>
    <property type="evidence" value="ECO:0007669"/>
    <property type="project" value="TreeGrafter"/>
</dbReference>
<feature type="domain" description="Rieske" evidence="2">
    <location>
        <begin position="217"/>
        <end position="310"/>
    </location>
</feature>
<name>A0A427B3G9_ENSVE</name>
<sequence>MEGVCLIVAGGRDTGMVRSFLEYDSLERTDDGRPTQQASVDLLDACPHVAIIERSFHRVAPWTVRWRARAGRWVAHLVPDLLLYTSPCSASKPVLGAAPFPPYLGVRGWWWSVNLSESGKNLNRNLLVDFSQAFPERLKKEKKKHKMVGIVVRDGIHGGLEELEGRIPGEVERRIPEEARGILQQLASSWSDVVDSMALEVVPLKGAMTNEVYQVNWPTCAAAAGKRPRTVLVRIYGEGVDVFFDREEEIRTFECMSRHGQGPLLLGRFLNGRVEEFIHARTLSAVDLRDPEISGLIASKLREFHDLDMPGHRNVLLWGRLRYDAGIIWLCCAFMKSSPYLDTDSSFVDAGLK</sequence>
<dbReference type="GO" id="GO:0006646">
    <property type="term" value="P:phosphatidylethanolamine biosynthetic process"/>
    <property type="evidence" value="ECO:0007669"/>
    <property type="project" value="TreeGrafter"/>
</dbReference>
<accession>A0A427B3G9</accession>
<comment type="similarity">
    <text evidence="1">Belongs to the choline/ethanolamine kinase family.</text>
</comment>
<comment type="caution">
    <text evidence="3">The sequence shown here is derived from an EMBL/GenBank/DDBJ whole genome shotgun (WGS) entry which is preliminary data.</text>
</comment>
<dbReference type="AlphaFoldDB" id="A0A427B3G9"/>
<dbReference type="GO" id="GO:0004103">
    <property type="term" value="F:choline kinase activity"/>
    <property type="evidence" value="ECO:0007669"/>
    <property type="project" value="TreeGrafter"/>
</dbReference>
<reference evidence="3 4" key="1">
    <citation type="journal article" date="2014" name="Agronomy (Basel)">
        <title>A Draft Genome Sequence for Ensete ventricosum, the Drought-Tolerant Tree Against Hunger.</title>
        <authorList>
            <person name="Harrison J."/>
            <person name="Moore K.A."/>
            <person name="Paszkiewicz K."/>
            <person name="Jones T."/>
            <person name="Grant M."/>
            <person name="Ambacheew D."/>
            <person name="Muzemil S."/>
            <person name="Studholme D.J."/>
        </authorList>
    </citation>
    <scope>NUCLEOTIDE SEQUENCE [LARGE SCALE GENOMIC DNA]</scope>
</reference>
<evidence type="ECO:0000256" key="1">
    <source>
        <dbReference type="ARBA" id="ARBA00038211"/>
    </source>
</evidence>
<dbReference type="Pfam" id="PF01633">
    <property type="entry name" value="Choline_kinase"/>
    <property type="match status" value="1"/>
</dbReference>
<dbReference type="InterPro" id="IPR011009">
    <property type="entry name" value="Kinase-like_dom_sf"/>
</dbReference>
<dbReference type="PANTHER" id="PTHR22603:SF93">
    <property type="entry name" value="RE24176P"/>
    <property type="match status" value="1"/>
</dbReference>
<protein>
    <recommendedName>
        <fullName evidence="2">Rieske domain-containing protein</fullName>
    </recommendedName>
</protein>
<dbReference type="EMBL" id="AMZH03000574">
    <property type="protein sequence ID" value="RRT83029.1"/>
    <property type="molecule type" value="Genomic_DNA"/>
</dbReference>
<dbReference type="Proteomes" id="UP000287651">
    <property type="component" value="Unassembled WGS sequence"/>
</dbReference>
<proteinExistence type="inferred from homology"/>
<dbReference type="PROSITE" id="PS51296">
    <property type="entry name" value="RIESKE"/>
    <property type="match status" value="1"/>
</dbReference>
<evidence type="ECO:0000313" key="4">
    <source>
        <dbReference type="Proteomes" id="UP000287651"/>
    </source>
</evidence>
<dbReference type="PANTHER" id="PTHR22603">
    <property type="entry name" value="CHOLINE/ETHANOALAMINE KINASE"/>
    <property type="match status" value="1"/>
</dbReference>
<dbReference type="GO" id="GO:0051537">
    <property type="term" value="F:2 iron, 2 sulfur cluster binding"/>
    <property type="evidence" value="ECO:0007669"/>
    <property type="project" value="InterPro"/>
</dbReference>